<sequence>MGFGHCNGVACPFRSQRPGAGQSQLVSLWTTHMRKKKKWSSTKPIYKRAAGSHEARETLNKQKDGTSKLSRQGKALSKQEKECRALQAGEKPKALQQKNLLLESGNFCVGTLMFCLDSQGRAFNSFQLFLSDYFIKWRYADIN</sequence>
<feature type="region of interest" description="Disordered" evidence="1">
    <location>
        <begin position="36"/>
        <end position="82"/>
    </location>
</feature>
<gene>
    <name evidence="2" type="ORF">DR999_PMT09689</name>
</gene>
<name>A0A4D9EMP1_9SAUR</name>
<reference evidence="2 3" key="2">
    <citation type="submission" date="2019-04" db="EMBL/GenBank/DDBJ databases">
        <title>The genome sequence of big-headed turtle.</title>
        <authorList>
            <person name="Gong S."/>
        </authorList>
    </citation>
    <scope>NUCLEOTIDE SEQUENCE [LARGE SCALE GENOMIC DNA]</scope>
    <source>
        <strain evidence="2">DO16091913</strain>
        <tissue evidence="2">Muscle</tissue>
    </source>
</reference>
<organism evidence="2 3">
    <name type="scientific">Platysternon megacephalum</name>
    <name type="common">big-headed turtle</name>
    <dbReference type="NCBI Taxonomy" id="55544"/>
    <lineage>
        <taxon>Eukaryota</taxon>
        <taxon>Metazoa</taxon>
        <taxon>Chordata</taxon>
        <taxon>Craniata</taxon>
        <taxon>Vertebrata</taxon>
        <taxon>Euteleostomi</taxon>
        <taxon>Archelosauria</taxon>
        <taxon>Testudinata</taxon>
        <taxon>Testudines</taxon>
        <taxon>Cryptodira</taxon>
        <taxon>Durocryptodira</taxon>
        <taxon>Testudinoidea</taxon>
        <taxon>Platysternidae</taxon>
        <taxon>Platysternon</taxon>
    </lineage>
</organism>
<dbReference type="AlphaFoldDB" id="A0A4D9EMP1"/>
<keyword evidence="3" id="KW-1185">Reference proteome</keyword>
<dbReference type="Proteomes" id="UP000297703">
    <property type="component" value="Unassembled WGS sequence"/>
</dbReference>
<feature type="compositionally biased region" description="Basic and acidic residues" evidence="1">
    <location>
        <begin position="51"/>
        <end position="66"/>
    </location>
</feature>
<evidence type="ECO:0000256" key="1">
    <source>
        <dbReference type="SAM" id="MobiDB-lite"/>
    </source>
</evidence>
<proteinExistence type="predicted"/>
<evidence type="ECO:0000313" key="2">
    <source>
        <dbReference type="EMBL" id="TFK07470.1"/>
    </source>
</evidence>
<comment type="caution">
    <text evidence="2">The sequence shown here is derived from an EMBL/GenBank/DDBJ whole genome shotgun (WGS) entry which is preliminary data.</text>
</comment>
<reference evidence="2 3" key="1">
    <citation type="submission" date="2019-04" db="EMBL/GenBank/DDBJ databases">
        <title>Draft genome of the big-headed turtle Platysternon megacephalum.</title>
        <authorList>
            <person name="Gong S."/>
        </authorList>
    </citation>
    <scope>NUCLEOTIDE SEQUENCE [LARGE SCALE GENOMIC DNA]</scope>
    <source>
        <strain evidence="2">DO16091913</strain>
        <tissue evidence="2">Muscle</tissue>
    </source>
</reference>
<dbReference type="EMBL" id="QXTE01000084">
    <property type="protein sequence ID" value="TFK07470.1"/>
    <property type="molecule type" value="Genomic_DNA"/>
</dbReference>
<protein>
    <submittedName>
        <fullName evidence="2">Zinc finger and SCAN domain-containing protein 29</fullName>
    </submittedName>
</protein>
<evidence type="ECO:0000313" key="3">
    <source>
        <dbReference type="Proteomes" id="UP000297703"/>
    </source>
</evidence>
<accession>A0A4D9EMP1</accession>